<evidence type="ECO:0000256" key="1">
    <source>
        <dbReference type="ARBA" id="ARBA00004141"/>
    </source>
</evidence>
<feature type="transmembrane region" description="Helical" evidence="5">
    <location>
        <begin position="77"/>
        <end position="97"/>
    </location>
</feature>
<gene>
    <name evidence="6" type="ORF">CAP_8210</name>
</gene>
<feature type="transmembrane region" description="Helical" evidence="5">
    <location>
        <begin position="47"/>
        <end position="70"/>
    </location>
</feature>
<sequence>MSGEGPAGRESRLKIGLRWVLAVAMVWVGITHFTAPDGFVAIVPPFLPAPLALVYVSGVAEIAGGVGILVPRMRRAAGWGLIALYVAVFPANIHMALHQIPLGGDPVPAWALWARLPFQAVFIAWAWWVAAARPRGHVRG</sequence>
<comment type="subcellular location">
    <subcellularLocation>
        <location evidence="1">Membrane</location>
        <topology evidence="1">Multi-pass membrane protein</topology>
    </subcellularLocation>
</comment>
<dbReference type="InterPro" id="IPR032808">
    <property type="entry name" value="DoxX"/>
</dbReference>
<evidence type="ECO:0000256" key="4">
    <source>
        <dbReference type="ARBA" id="ARBA00023136"/>
    </source>
</evidence>
<keyword evidence="3 5" id="KW-1133">Transmembrane helix</keyword>
<evidence type="ECO:0000256" key="2">
    <source>
        <dbReference type="ARBA" id="ARBA00022692"/>
    </source>
</evidence>
<keyword evidence="7" id="KW-1185">Reference proteome</keyword>
<accession>A0A017TEP0</accession>
<feature type="transmembrane region" description="Helical" evidence="5">
    <location>
        <begin position="16"/>
        <end position="35"/>
    </location>
</feature>
<dbReference type="PANTHER" id="PTHR36974:SF1">
    <property type="entry name" value="DOXX FAMILY MEMBRANE PROTEIN"/>
    <property type="match status" value="1"/>
</dbReference>
<dbReference type="EMBL" id="ASRX01000008">
    <property type="protein sequence ID" value="EYF07709.1"/>
    <property type="molecule type" value="Genomic_DNA"/>
</dbReference>
<dbReference type="STRING" id="1192034.CAP_8210"/>
<evidence type="ECO:0008006" key="8">
    <source>
        <dbReference type="Google" id="ProtNLM"/>
    </source>
</evidence>
<dbReference type="PANTHER" id="PTHR36974">
    <property type="entry name" value="MEMBRANE PROTEIN-RELATED"/>
    <property type="match status" value="1"/>
</dbReference>
<name>A0A017TEP0_9BACT</name>
<dbReference type="Pfam" id="PF07681">
    <property type="entry name" value="DoxX"/>
    <property type="match status" value="1"/>
</dbReference>
<evidence type="ECO:0000256" key="3">
    <source>
        <dbReference type="ARBA" id="ARBA00022989"/>
    </source>
</evidence>
<dbReference type="Proteomes" id="UP000019678">
    <property type="component" value="Unassembled WGS sequence"/>
</dbReference>
<comment type="caution">
    <text evidence="6">The sequence shown here is derived from an EMBL/GenBank/DDBJ whole genome shotgun (WGS) entry which is preliminary data.</text>
</comment>
<proteinExistence type="predicted"/>
<organism evidence="6 7">
    <name type="scientific">Chondromyces apiculatus DSM 436</name>
    <dbReference type="NCBI Taxonomy" id="1192034"/>
    <lineage>
        <taxon>Bacteria</taxon>
        <taxon>Pseudomonadati</taxon>
        <taxon>Myxococcota</taxon>
        <taxon>Polyangia</taxon>
        <taxon>Polyangiales</taxon>
        <taxon>Polyangiaceae</taxon>
        <taxon>Chondromyces</taxon>
    </lineage>
</organism>
<keyword evidence="4 5" id="KW-0472">Membrane</keyword>
<feature type="transmembrane region" description="Helical" evidence="5">
    <location>
        <begin position="109"/>
        <end position="130"/>
    </location>
</feature>
<keyword evidence="2 5" id="KW-0812">Transmembrane</keyword>
<dbReference type="RefSeq" id="WP_044237255.1">
    <property type="nucleotide sequence ID" value="NZ_ASRX01000008.1"/>
</dbReference>
<protein>
    <recommendedName>
        <fullName evidence="8">DoxX family membrane protein</fullName>
    </recommendedName>
</protein>
<dbReference type="AlphaFoldDB" id="A0A017TEP0"/>
<evidence type="ECO:0000313" key="7">
    <source>
        <dbReference type="Proteomes" id="UP000019678"/>
    </source>
</evidence>
<evidence type="ECO:0000313" key="6">
    <source>
        <dbReference type="EMBL" id="EYF07709.1"/>
    </source>
</evidence>
<dbReference type="eggNOG" id="COG4270">
    <property type="taxonomic scope" value="Bacteria"/>
</dbReference>
<reference evidence="6 7" key="1">
    <citation type="submission" date="2013-05" db="EMBL/GenBank/DDBJ databases">
        <title>Genome assembly of Chondromyces apiculatus DSM 436.</title>
        <authorList>
            <person name="Sharma G."/>
            <person name="Khatri I."/>
            <person name="Kaur C."/>
            <person name="Mayilraj S."/>
            <person name="Subramanian S."/>
        </authorList>
    </citation>
    <scope>NUCLEOTIDE SEQUENCE [LARGE SCALE GENOMIC DNA]</scope>
    <source>
        <strain evidence="6 7">DSM 436</strain>
    </source>
</reference>
<dbReference type="OrthoDB" id="3267646at2"/>
<dbReference type="GO" id="GO:0016020">
    <property type="term" value="C:membrane"/>
    <property type="evidence" value="ECO:0007669"/>
    <property type="project" value="UniProtKB-SubCell"/>
</dbReference>
<evidence type="ECO:0000256" key="5">
    <source>
        <dbReference type="SAM" id="Phobius"/>
    </source>
</evidence>